<evidence type="ECO:0000313" key="1">
    <source>
        <dbReference type="EMBL" id="GAI48514.1"/>
    </source>
</evidence>
<feature type="non-terminal residue" evidence="1">
    <location>
        <position position="1"/>
    </location>
</feature>
<gene>
    <name evidence="1" type="ORF">S06H3_60948</name>
</gene>
<dbReference type="EMBL" id="BARV01039855">
    <property type="protein sequence ID" value="GAI48514.1"/>
    <property type="molecule type" value="Genomic_DNA"/>
</dbReference>
<name>X1QZ04_9ZZZZ</name>
<comment type="caution">
    <text evidence="1">The sequence shown here is derived from an EMBL/GenBank/DDBJ whole genome shotgun (WGS) entry which is preliminary data.</text>
</comment>
<dbReference type="AlphaFoldDB" id="X1QZ04"/>
<reference evidence="1" key="1">
    <citation type="journal article" date="2014" name="Front. Microbiol.">
        <title>High frequency of phylogenetically diverse reductive dehalogenase-homologous genes in deep subseafloor sedimentary metagenomes.</title>
        <authorList>
            <person name="Kawai M."/>
            <person name="Futagami T."/>
            <person name="Toyoda A."/>
            <person name="Takaki Y."/>
            <person name="Nishi S."/>
            <person name="Hori S."/>
            <person name="Arai W."/>
            <person name="Tsubouchi T."/>
            <person name="Morono Y."/>
            <person name="Uchiyama I."/>
            <person name="Ito T."/>
            <person name="Fujiyama A."/>
            <person name="Inagaki F."/>
            <person name="Takami H."/>
        </authorList>
    </citation>
    <scope>NUCLEOTIDE SEQUENCE</scope>
    <source>
        <strain evidence="1">Expedition CK06-06</strain>
    </source>
</reference>
<organism evidence="1">
    <name type="scientific">marine sediment metagenome</name>
    <dbReference type="NCBI Taxonomy" id="412755"/>
    <lineage>
        <taxon>unclassified sequences</taxon>
        <taxon>metagenomes</taxon>
        <taxon>ecological metagenomes</taxon>
    </lineage>
</organism>
<proteinExistence type="predicted"/>
<protein>
    <submittedName>
        <fullName evidence="1">Uncharacterized protein</fullName>
    </submittedName>
</protein>
<sequence length="45" mass="5643">QNVLLMLIVLKAMYARMVYAFLKKRNFPGYQWLLSEAEWLWRQWH</sequence>
<accession>X1QZ04</accession>